<dbReference type="NCBIfam" id="TIGR02801">
    <property type="entry name" value="tolR"/>
    <property type="match status" value="1"/>
</dbReference>
<evidence type="ECO:0000256" key="9">
    <source>
        <dbReference type="ARBA" id="ARBA00023306"/>
    </source>
</evidence>
<dbReference type="AlphaFoldDB" id="A0A3S9AJ63"/>
<name>A0A3S9AJ63_ACIJO</name>
<evidence type="ECO:0000256" key="7">
    <source>
        <dbReference type="ARBA" id="ARBA00022989"/>
    </source>
</evidence>
<dbReference type="Proteomes" id="UP000276980">
    <property type="component" value="Chromosome"/>
</dbReference>
<dbReference type="Proteomes" id="UP001159915">
    <property type="component" value="Unassembled WGS sequence"/>
</dbReference>
<dbReference type="PANTHER" id="PTHR30558">
    <property type="entry name" value="EXBD MEMBRANE COMPONENT OF PMF-DRIVEN MACROMOLECULE IMPORT SYSTEM"/>
    <property type="match status" value="1"/>
</dbReference>
<dbReference type="GO" id="GO:0022857">
    <property type="term" value="F:transmembrane transporter activity"/>
    <property type="evidence" value="ECO:0007669"/>
    <property type="project" value="InterPro"/>
</dbReference>
<evidence type="ECO:0000256" key="1">
    <source>
        <dbReference type="ARBA" id="ARBA00004162"/>
    </source>
</evidence>
<evidence type="ECO:0000256" key="10">
    <source>
        <dbReference type="HAMAP-Rule" id="MF_02203"/>
    </source>
</evidence>
<dbReference type="HAMAP" id="MF_02203">
    <property type="entry name" value="TolR"/>
    <property type="match status" value="1"/>
</dbReference>
<evidence type="ECO:0000313" key="12">
    <source>
        <dbReference type="EMBL" id="MDH0969692.1"/>
    </source>
</evidence>
<evidence type="ECO:0000256" key="6">
    <source>
        <dbReference type="ARBA" id="ARBA00022692"/>
    </source>
</evidence>
<dbReference type="EMBL" id="JAOCBE010000001">
    <property type="protein sequence ID" value="MDH0969692.1"/>
    <property type="molecule type" value="Genomic_DNA"/>
</dbReference>
<keyword evidence="5 10" id="KW-0132">Cell division</keyword>
<evidence type="ECO:0000256" key="8">
    <source>
        <dbReference type="ARBA" id="ARBA00023136"/>
    </source>
</evidence>
<dbReference type="PANTHER" id="PTHR30558:SF7">
    <property type="entry name" value="TOL-PAL SYSTEM PROTEIN TOLR"/>
    <property type="match status" value="1"/>
</dbReference>
<protein>
    <recommendedName>
        <fullName evidence="10">Tol-Pal system protein TolR</fullName>
    </recommendedName>
</protein>
<reference evidence="12" key="2">
    <citation type="submission" date="2022-09" db="EMBL/GenBank/DDBJ databases">
        <title>Intensive care unit water sources are persistently colonized with multi-drug resistant bacteria and are the site of extensive horizontal gene transfer of antibiotic resistance genes.</title>
        <authorList>
            <person name="Diorio-Toth L."/>
        </authorList>
    </citation>
    <scope>NUCLEOTIDE SEQUENCE</scope>
    <source>
        <strain evidence="12">GD03920</strain>
    </source>
</reference>
<keyword evidence="9 10" id="KW-0131">Cell cycle</keyword>
<accession>A0A3S9AJ63</accession>
<comment type="subunit">
    <text evidence="10">The Tol-Pal system is composed of five core proteins: the inner membrane proteins TolA, TolQ and TolR, the periplasmic protein TolB and the outer membrane protein Pal. They form a network linking the inner and outer membranes and the peptidoglycan layer.</text>
</comment>
<dbReference type="Pfam" id="PF02472">
    <property type="entry name" value="ExbD"/>
    <property type="match status" value="1"/>
</dbReference>
<evidence type="ECO:0000256" key="5">
    <source>
        <dbReference type="ARBA" id="ARBA00022618"/>
    </source>
</evidence>
<organism evidence="11 13">
    <name type="scientific">Acinetobacter johnsonii</name>
    <dbReference type="NCBI Taxonomy" id="40214"/>
    <lineage>
        <taxon>Bacteria</taxon>
        <taxon>Pseudomonadati</taxon>
        <taxon>Pseudomonadota</taxon>
        <taxon>Gammaproteobacteria</taxon>
        <taxon>Moraxellales</taxon>
        <taxon>Moraxellaceae</taxon>
        <taxon>Acinetobacter</taxon>
    </lineage>
</organism>
<dbReference type="GO" id="GO:0051301">
    <property type="term" value="P:cell division"/>
    <property type="evidence" value="ECO:0007669"/>
    <property type="project" value="UniProtKB-UniRule"/>
</dbReference>
<keyword evidence="4 10" id="KW-0997">Cell inner membrane</keyword>
<feature type="transmembrane region" description="Helical" evidence="10">
    <location>
        <begin position="21"/>
        <end position="43"/>
    </location>
</feature>
<reference evidence="11 13" key="1">
    <citation type="submission" date="2017-06" db="EMBL/GenBank/DDBJ databases">
        <title>Complete Genome Sequence of the Carbazole-Degrading Bacterium Acinetobacter johnsonii IC001.</title>
        <authorList>
            <person name="Vejarano F."/>
            <person name="Suzuki-Minakuchi C."/>
            <person name="Ohtsubo Y."/>
            <person name="Tsuda M."/>
            <person name="Okada K."/>
            <person name="Nojiri H."/>
        </authorList>
    </citation>
    <scope>NUCLEOTIDE SEQUENCE [LARGE SCALE GENOMIC DNA]</scope>
    <source>
        <strain evidence="11 13">IC001</strain>
    </source>
</reference>
<dbReference type="GO" id="GO:0005886">
    <property type="term" value="C:plasma membrane"/>
    <property type="evidence" value="ECO:0007669"/>
    <property type="project" value="UniProtKB-SubCell"/>
</dbReference>
<keyword evidence="3 10" id="KW-1003">Cell membrane</keyword>
<dbReference type="EMBL" id="CP022298">
    <property type="protein sequence ID" value="AZN63663.1"/>
    <property type="molecule type" value="Genomic_DNA"/>
</dbReference>
<proteinExistence type="inferred from homology"/>
<gene>
    <name evidence="10 11" type="primary">tolR</name>
    <name evidence="11" type="ORF">CFH90_06345</name>
    <name evidence="12" type="ORF">N5C10_10640</name>
</gene>
<sequence>MAIQRSGRFERIKKPLKSEMNVVPYIDVMLVLLVIFMVTAPMITSGINVDLPQANGNPIESKDAPAMVSLDKEGRYFLKYKTHRSAEPLALSELTSILSEAQQQAQAENKTLTVVVEGEQSRSYGEVMSLMNSLQEAGLSQVGLLTEPLK</sequence>
<evidence type="ECO:0000256" key="3">
    <source>
        <dbReference type="ARBA" id="ARBA00022475"/>
    </source>
</evidence>
<evidence type="ECO:0000256" key="4">
    <source>
        <dbReference type="ARBA" id="ARBA00022519"/>
    </source>
</evidence>
<dbReference type="RefSeq" id="WP_126036044.1">
    <property type="nucleotide sequence ID" value="NZ_CP022298.1"/>
</dbReference>
<dbReference type="InterPro" id="IPR003400">
    <property type="entry name" value="ExbD"/>
</dbReference>
<comment type="function">
    <text evidence="10">Part of the Tol-Pal system, which plays a role in outer membrane invagination during cell division and is important for maintaining outer membrane integrity.</text>
</comment>
<evidence type="ECO:0000313" key="13">
    <source>
        <dbReference type="Proteomes" id="UP000276980"/>
    </source>
</evidence>
<evidence type="ECO:0000313" key="11">
    <source>
        <dbReference type="EMBL" id="AZN63663.1"/>
    </source>
</evidence>
<keyword evidence="8 10" id="KW-0472">Membrane</keyword>
<comment type="subcellular location">
    <subcellularLocation>
        <location evidence="10">Cell inner membrane</location>
        <topology evidence="10">Single-pass membrane protein</topology>
    </subcellularLocation>
    <subcellularLocation>
        <location evidence="1">Cell membrane</location>
        <topology evidence="1">Single-pass membrane protein</topology>
    </subcellularLocation>
</comment>
<dbReference type="InterPro" id="IPR014168">
    <property type="entry name" value="Tol-Pal_TolR"/>
</dbReference>
<dbReference type="Gene3D" id="3.30.420.270">
    <property type="match status" value="1"/>
</dbReference>
<keyword evidence="7 10" id="KW-1133">Transmembrane helix</keyword>
<evidence type="ECO:0000256" key="2">
    <source>
        <dbReference type="ARBA" id="ARBA00005811"/>
    </source>
</evidence>
<dbReference type="GO" id="GO:0015031">
    <property type="term" value="P:protein transport"/>
    <property type="evidence" value="ECO:0007669"/>
    <property type="project" value="InterPro"/>
</dbReference>
<keyword evidence="6 10" id="KW-0812">Transmembrane</keyword>
<comment type="similarity">
    <text evidence="2 10">Belongs to the ExbD/TolR family.</text>
</comment>